<gene>
    <name evidence="1" type="ORF">PPERSA_06915</name>
</gene>
<keyword evidence="2" id="KW-1185">Reference proteome</keyword>
<evidence type="ECO:0000313" key="2">
    <source>
        <dbReference type="Proteomes" id="UP000054937"/>
    </source>
</evidence>
<dbReference type="EMBL" id="LDAU01000084">
    <property type="protein sequence ID" value="KRX07300.1"/>
    <property type="molecule type" value="Genomic_DNA"/>
</dbReference>
<dbReference type="InParanoid" id="A0A0V0QYJ5"/>
<sequence length="567" mass="67140">MEEDFRNAQIQAILQTLKMHNELKLIKENKRNILESELVQKQLDFYGISEILKEIGENNLKITDFDQENKIFKIFINSTQQEVIFTGIESFPYNSFDLVEDILKNQEDKKINLLIADEAPIIDQSQMKDTIEGGAQNIFESMEQSIRSQNIKHELVGDDLYNYLTNYFSPEFAEFVEETKKFQKRIGKYTVFNLDLVNILFSFVIQANKQTDENPITNKLVLGDIPLNYTIQDMTINYTLKELEELLKICNYIILLEKSIYMKQTQQMGCLHCNSENILKDDNLQKFKLYPESYLAIIAGDKQSYSMEKKQQFFANRIYDTLRENSEYDKAMVVTGSYNLYSVFKEYLYIFLKCQKQEKLNEVNKQIQIKDGQVHNFNGYDYDQIGKEFQQYIQSILDVQSEFFNKSALLEVLHETIDSQNMKQFLLATQDLQQQLSSNNKIDISNYQFSVEKYQEMFSFESLMGQSISKDLTEIDQQQMLNMKNDYCEASVLCFGLRYYDEEQAMIQEQEFETQMVYDEEEMYNYFQHLRNQCFKISKKQSQILEKHKEEKINQAKGKKKLKLKKK</sequence>
<dbReference type="Proteomes" id="UP000054937">
    <property type="component" value="Unassembled WGS sequence"/>
</dbReference>
<accession>A0A0V0QYJ5</accession>
<comment type="caution">
    <text evidence="1">The sequence shown here is derived from an EMBL/GenBank/DDBJ whole genome shotgun (WGS) entry which is preliminary data.</text>
</comment>
<name>A0A0V0QYJ5_PSEPJ</name>
<proteinExistence type="predicted"/>
<reference evidence="1 2" key="1">
    <citation type="journal article" date="2015" name="Sci. Rep.">
        <title>Genome of the facultative scuticociliatosis pathogen Pseudocohnilembus persalinus provides insight into its virulence through horizontal gene transfer.</title>
        <authorList>
            <person name="Xiong J."/>
            <person name="Wang G."/>
            <person name="Cheng J."/>
            <person name="Tian M."/>
            <person name="Pan X."/>
            <person name="Warren A."/>
            <person name="Jiang C."/>
            <person name="Yuan D."/>
            <person name="Miao W."/>
        </authorList>
    </citation>
    <scope>NUCLEOTIDE SEQUENCE [LARGE SCALE GENOMIC DNA]</scope>
    <source>
        <strain evidence="1">36N120E</strain>
    </source>
</reference>
<dbReference type="AlphaFoldDB" id="A0A0V0QYJ5"/>
<organism evidence="1 2">
    <name type="scientific">Pseudocohnilembus persalinus</name>
    <name type="common">Ciliate</name>
    <dbReference type="NCBI Taxonomy" id="266149"/>
    <lineage>
        <taxon>Eukaryota</taxon>
        <taxon>Sar</taxon>
        <taxon>Alveolata</taxon>
        <taxon>Ciliophora</taxon>
        <taxon>Intramacronucleata</taxon>
        <taxon>Oligohymenophorea</taxon>
        <taxon>Scuticociliatia</taxon>
        <taxon>Philasterida</taxon>
        <taxon>Pseudocohnilembidae</taxon>
        <taxon>Pseudocohnilembus</taxon>
    </lineage>
</organism>
<protein>
    <submittedName>
        <fullName evidence="1">Uncharacterized protein</fullName>
    </submittedName>
</protein>
<evidence type="ECO:0000313" key="1">
    <source>
        <dbReference type="EMBL" id="KRX07300.1"/>
    </source>
</evidence>